<dbReference type="PIRSF" id="PIRSF005096">
    <property type="entry name" value="GALM"/>
    <property type="match status" value="1"/>
</dbReference>
<feature type="binding site" evidence="8">
    <location>
        <begin position="122"/>
        <end position="123"/>
    </location>
    <ligand>
        <name>beta-D-galactose</name>
        <dbReference type="ChEBI" id="CHEBI:27667"/>
    </ligand>
</feature>
<evidence type="ECO:0000256" key="3">
    <source>
        <dbReference type="ARBA" id="ARBA00023235"/>
    </source>
</evidence>
<evidence type="ECO:0000256" key="9">
    <source>
        <dbReference type="SAM" id="Phobius"/>
    </source>
</evidence>
<dbReference type="AlphaFoldDB" id="A0A3S3QSH9"/>
<dbReference type="GO" id="GO:0033499">
    <property type="term" value="P:galactose catabolic process via UDP-galactose, Leloir pathway"/>
    <property type="evidence" value="ECO:0007669"/>
    <property type="project" value="TreeGrafter"/>
</dbReference>
<dbReference type="SUPFAM" id="SSF74650">
    <property type="entry name" value="Galactose mutarotase-like"/>
    <property type="match status" value="1"/>
</dbReference>
<keyword evidence="9" id="KW-0812">Transmembrane</keyword>
<reference evidence="10 11" key="1">
    <citation type="journal article" date="2019" name="Nat. Plants">
        <title>Stout camphor tree genome fills gaps in understanding of flowering plant genome evolution.</title>
        <authorList>
            <person name="Chaw S.M."/>
            <person name="Liu Y.C."/>
            <person name="Wu Y.W."/>
            <person name="Wang H.Y."/>
            <person name="Lin C.I."/>
            <person name="Wu C.S."/>
            <person name="Ke H.M."/>
            <person name="Chang L.Y."/>
            <person name="Hsu C.Y."/>
            <person name="Yang H.T."/>
            <person name="Sudianto E."/>
            <person name="Hsu M.H."/>
            <person name="Wu K.P."/>
            <person name="Wang L.N."/>
            <person name="Leebens-Mack J.H."/>
            <person name="Tsai I.J."/>
        </authorList>
    </citation>
    <scope>NUCLEOTIDE SEQUENCE [LARGE SCALE GENOMIC DNA]</scope>
    <source>
        <strain evidence="11">cv. Chaw 1501</strain>
        <tissue evidence="10">Young leaves</tissue>
    </source>
</reference>
<dbReference type="InterPro" id="IPR015443">
    <property type="entry name" value="Aldose_1-epimerase"/>
</dbReference>
<dbReference type="InterPro" id="IPR011013">
    <property type="entry name" value="Gal_mutarotase_sf_dom"/>
</dbReference>
<dbReference type="Pfam" id="PF01263">
    <property type="entry name" value="Aldose_epim"/>
    <property type="match status" value="1"/>
</dbReference>
<evidence type="ECO:0000256" key="7">
    <source>
        <dbReference type="PIRSR" id="PIRSR005096-2"/>
    </source>
</evidence>
<keyword evidence="3 5" id="KW-0413">Isomerase</keyword>
<comment type="similarity">
    <text evidence="2 5">Belongs to the aldose epimerase family.</text>
</comment>
<feature type="active site" description="Proton donor" evidence="6">
    <location>
        <position position="223"/>
    </location>
</feature>
<evidence type="ECO:0000313" key="10">
    <source>
        <dbReference type="EMBL" id="RWR89839.1"/>
    </source>
</evidence>
<dbReference type="Gene3D" id="2.70.98.10">
    <property type="match status" value="1"/>
</dbReference>
<dbReference type="CDD" id="cd09019">
    <property type="entry name" value="galactose_mutarotase_like"/>
    <property type="match status" value="1"/>
</dbReference>
<keyword evidence="9" id="KW-1133">Transmembrane helix</keyword>
<name>A0A3S3QSH9_9MAGN</name>
<dbReference type="NCBIfam" id="NF008277">
    <property type="entry name" value="PRK11055.1"/>
    <property type="match status" value="1"/>
</dbReference>
<sequence>MISFQLSATSRFLPSFLPLLLVTVLRTFWLVPSAMAKAHVLLGLLLIGFSLSVVDARKKVGIYEIQRGNFSLKLTNWGATVISVILPDSQGNLNDVVLGFDTIPSYVNDTTYFGATVGRVANRIDGAQFWIDGHHYRTFPNEGNNTLHGGNRGFSKVIWTVVEHDTGEFPYIKFYYHSFDGEQGFPGDLDVFVTYKIVDDYSLSITMTAGALNKPTPVNLAHHTYWNLAGHDSGNILSNTVQLFASHYTPVDDVTLIPTGELLTVEGTPYDFREPHVIGSRINETAFGYDFNYALDKHGDENNLRKAAVVKDHKSGRQLELWTNQVGLQFYSGNQLNNVVGKGGHVYKIYAGLCLESQGFPDSVNKVYFPSQARRPGQDYTNHMLYKFSF</sequence>
<organism evidence="10 11">
    <name type="scientific">Cinnamomum micranthum f. kanehirae</name>
    <dbReference type="NCBI Taxonomy" id="337451"/>
    <lineage>
        <taxon>Eukaryota</taxon>
        <taxon>Viridiplantae</taxon>
        <taxon>Streptophyta</taxon>
        <taxon>Embryophyta</taxon>
        <taxon>Tracheophyta</taxon>
        <taxon>Spermatophyta</taxon>
        <taxon>Magnoliopsida</taxon>
        <taxon>Magnoliidae</taxon>
        <taxon>Laurales</taxon>
        <taxon>Lauraceae</taxon>
        <taxon>Cinnamomum</taxon>
    </lineage>
</organism>
<feature type="binding site" evidence="8">
    <location>
        <begin position="223"/>
        <end position="225"/>
    </location>
    <ligand>
        <name>beta-D-galactose</name>
        <dbReference type="ChEBI" id="CHEBI:27667"/>
    </ligand>
</feature>
<feature type="transmembrane region" description="Helical" evidence="9">
    <location>
        <begin position="12"/>
        <end position="32"/>
    </location>
</feature>
<dbReference type="GO" id="GO:0004034">
    <property type="term" value="F:aldose 1-epimerase activity"/>
    <property type="evidence" value="ECO:0007669"/>
    <property type="project" value="UniProtKB-EC"/>
</dbReference>
<comment type="catalytic activity">
    <reaction evidence="5">
        <text>alpha-D-glucose = beta-D-glucose</text>
        <dbReference type="Rhea" id="RHEA:10264"/>
        <dbReference type="ChEBI" id="CHEBI:15903"/>
        <dbReference type="ChEBI" id="CHEBI:17925"/>
        <dbReference type="EC" id="5.1.3.3"/>
    </reaction>
</comment>
<evidence type="ECO:0000256" key="2">
    <source>
        <dbReference type="ARBA" id="ARBA00006206"/>
    </source>
</evidence>
<dbReference type="EMBL" id="QPKB01000008">
    <property type="protein sequence ID" value="RWR89839.1"/>
    <property type="molecule type" value="Genomic_DNA"/>
</dbReference>
<comment type="pathway">
    <text evidence="1 5">Carbohydrate metabolism; hexose metabolism.</text>
</comment>
<dbReference type="Proteomes" id="UP000283530">
    <property type="component" value="Unassembled WGS sequence"/>
</dbReference>
<evidence type="ECO:0000256" key="6">
    <source>
        <dbReference type="PIRSR" id="PIRSR005096-1"/>
    </source>
</evidence>
<evidence type="ECO:0000256" key="8">
    <source>
        <dbReference type="PIRSR" id="PIRSR005096-3"/>
    </source>
</evidence>
<dbReference type="PANTHER" id="PTHR10091:SF0">
    <property type="entry name" value="GALACTOSE MUTAROTASE"/>
    <property type="match status" value="1"/>
</dbReference>
<accession>A0A3S3QSH9</accession>
<dbReference type="EC" id="5.1.3.3" evidence="5"/>
<evidence type="ECO:0000256" key="4">
    <source>
        <dbReference type="ARBA" id="ARBA00023277"/>
    </source>
</evidence>
<feature type="active site" description="Proton acceptor" evidence="6">
    <location>
        <position position="356"/>
    </location>
</feature>
<dbReference type="PANTHER" id="PTHR10091">
    <property type="entry name" value="ALDOSE-1-EPIMERASE"/>
    <property type="match status" value="1"/>
</dbReference>
<dbReference type="InterPro" id="IPR047215">
    <property type="entry name" value="Galactose_mutarotase-like"/>
</dbReference>
<evidence type="ECO:0000256" key="1">
    <source>
        <dbReference type="ARBA" id="ARBA00005028"/>
    </source>
</evidence>
<comment type="caution">
    <text evidence="10">The sequence shown here is derived from an EMBL/GenBank/DDBJ whole genome shotgun (WGS) entry which is preliminary data.</text>
</comment>
<dbReference type="OrthoDB" id="274691at2759"/>
<evidence type="ECO:0000313" key="11">
    <source>
        <dbReference type="Proteomes" id="UP000283530"/>
    </source>
</evidence>
<keyword evidence="11" id="KW-1185">Reference proteome</keyword>
<dbReference type="STRING" id="337451.A0A3S3QSH9"/>
<keyword evidence="4 5" id="KW-0119">Carbohydrate metabolism</keyword>
<feature type="binding site" evidence="7">
    <location>
        <position position="290"/>
    </location>
    <ligand>
        <name>beta-D-galactose</name>
        <dbReference type="ChEBI" id="CHEBI:27667"/>
    </ligand>
</feature>
<dbReference type="UniPathway" id="UPA00242"/>
<dbReference type="InterPro" id="IPR014718">
    <property type="entry name" value="GH-type_carb-bd"/>
</dbReference>
<protein>
    <recommendedName>
        <fullName evidence="5">Aldose 1-epimerase</fullName>
        <ecNumber evidence="5">5.1.3.3</ecNumber>
    </recommendedName>
</protein>
<dbReference type="GO" id="GO:0006006">
    <property type="term" value="P:glucose metabolic process"/>
    <property type="evidence" value="ECO:0007669"/>
    <property type="project" value="TreeGrafter"/>
</dbReference>
<dbReference type="GO" id="GO:0030246">
    <property type="term" value="F:carbohydrate binding"/>
    <property type="evidence" value="ECO:0007669"/>
    <property type="project" value="InterPro"/>
</dbReference>
<proteinExistence type="inferred from homology"/>
<evidence type="ECO:0000256" key="5">
    <source>
        <dbReference type="PIRNR" id="PIRNR005096"/>
    </source>
</evidence>
<keyword evidence="9" id="KW-0472">Membrane</keyword>
<gene>
    <name evidence="10" type="ORF">CKAN_01891100</name>
</gene>
<dbReference type="InterPro" id="IPR008183">
    <property type="entry name" value="Aldose_1/G6P_1-epimerase"/>
</dbReference>